<comment type="caution">
    <text evidence="3">The sequence shown here is derived from an EMBL/GenBank/DDBJ whole genome shotgun (WGS) entry which is preliminary data.</text>
</comment>
<gene>
    <name evidence="3" type="ORF">Voc01_066890</name>
</gene>
<keyword evidence="4" id="KW-1185">Reference proteome</keyword>
<feature type="domain" description="Transcriptional regulator TetR C-terminal Proteobacteria type" evidence="2">
    <location>
        <begin position="11"/>
        <end position="75"/>
    </location>
</feature>
<protein>
    <recommendedName>
        <fullName evidence="2">Transcriptional regulator TetR C-terminal Proteobacteria type domain-containing protein</fullName>
    </recommendedName>
</protein>
<feature type="region of interest" description="Disordered" evidence="1">
    <location>
        <begin position="71"/>
        <end position="134"/>
    </location>
</feature>
<dbReference type="Pfam" id="PF14246">
    <property type="entry name" value="TetR_C_7"/>
    <property type="match status" value="1"/>
</dbReference>
<dbReference type="Gene3D" id="1.10.357.10">
    <property type="entry name" value="Tetracycline Repressor, domain 2"/>
    <property type="match status" value="1"/>
</dbReference>
<evidence type="ECO:0000256" key="1">
    <source>
        <dbReference type="SAM" id="MobiDB-lite"/>
    </source>
</evidence>
<reference evidence="3" key="1">
    <citation type="submission" date="2021-01" db="EMBL/GenBank/DDBJ databases">
        <title>Whole genome shotgun sequence of Virgisporangium ochraceum NBRC 16418.</title>
        <authorList>
            <person name="Komaki H."/>
            <person name="Tamura T."/>
        </authorList>
    </citation>
    <scope>NUCLEOTIDE SEQUENCE</scope>
    <source>
        <strain evidence="3">NBRC 16418</strain>
    </source>
</reference>
<feature type="compositionally biased region" description="Low complexity" evidence="1">
    <location>
        <begin position="75"/>
        <end position="92"/>
    </location>
</feature>
<proteinExistence type="predicted"/>
<dbReference type="Proteomes" id="UP000635606">
    <property type="component" value="Unassembled WGS sequence"/>
</dbReference>
<name>A0A8J4EH27_9ACTN</name>
<feature type="compositionally biased region" description="Polar residues" evidence="1">
    <location>
        <begin position="121"/>
        <end position="132"/>
    </location>
</feature>
<dbReference type="RefSeq" id="WP_203931639.1">
    <property type="nucleotide sequence ID" value="NZ_BOPH01000090.1"/>
</dbReference>
<evidence type="ECO:0000313" key="4">
    <source>
        <dbReference type="Proteomes" id="UP000635606"/>
    </source>
</evidence>
<dbReference type="AlphaFoldDB" id="A0A8J4EH27"/>
<accession>A0A8J4EH27</accession>
<dbReference type="InterPro" id="IPR039536">
    <property type="entry name" value="TetR_C_Proteobacteria"/>
</dbReference>
<evidence type="ECO:0000259" key="2">
    <source>
        <dbReference type="Pfam" id="PF14246"/>
    </source>
</evidence>
<dbReference type="EMBL" id="BOPH01000090">
    <property type="protein sequence ID" value="GIJ71772.1"/>
    <property type="molecule type" value="Genomic_DNA"/>
</dbReference>
<sequence length="161" mass="17490">MLDRATDARTGLRDLARRFLVDLLHADVLRLRRLVLAEADRFPAVSGAWFVGGFERSLALLGEALTRLADRGLLRDSTPSPTRPARSSWPRTAGPGSGDRTNEKGRAMKPGPTHAAPRTPDCSSFSGPTSWATGPRCARHRLDHRYAHSGSIPYADYGGGE</sequence>
<evidence type="ECO:0000313" key="3">
    <source>
        <dbReference type="EMBL" id="GIJ71772.1"/>
    </source>
</evidence>
<organism evidence="3 4">
    <name type="scientific">Virgisporangium ochraceum</name>
    <dbReference type="NCBI Taxonomy" id="65505"/>
    <lineage>
        <taxon>Bacteria</taxon>
        <taxon>Bacillati</taxon>
        <taxon>Actinomycetota</taxon>
        <taxon>Actinomycetes</taxon>
        <taxon>Micromonosporales</taxon>
        <taxon>Micromonosporaceae</taxon>
        <taxon>Virgisporangium</taxon>
    </lineage>
</organism>